<dbReference type="KEGG" id="doe:DENOEST_0155"/>
<dbReference type="InterPro" id="IPR057326">
    <property type="entry name" value="KR_dom"/>
</dbReference>
<gene>
    <name evidence="5" type="ORF">DENOEST_0155</name>
</gene>
<dbReference type="SUPFAM" id="SSF51735">
    <property type="entry name" value="NAD(P)-binding Rossmann-fold domains"/>
    <property type="match status" value="1"/>
</dbReference>
<dbReference type="AlphaFoldDB" id="A0A6S6XTR6"/>
<keyword evidence="6" id="KW-1185">Reference proteome</keyword>
<protein>
    <submittedName>
        <fullName evidence="5">3-alpha-(Or 20-beta)-hydroxysteroid dehydrogenase</fullName>
        <ecNumber evidence="5">1.1.1.53</ecNumber>
    </submittedName>
</protein>
<dbReference type="Proteomes" id="UP000515733">
    <property type="component" value="Chromosome"/>
</dbReference>
<evidence type="ECO:0000313" key="6">
    <source>
        <dbReference type="Proteomes" id="UP000515733"/>
    </source>
</evidence>
<comment type="similarity">
    <text evidence="1">Belongs to the short-chain dehydrogenases/reductases (SDR) family.</text>
</comment>
<dbReference type="PROSITE" id="PS00061">
    <property type="entry name" value="ADH_SHORT"/>
    <property type="match status" value="1"/>
</dbReference>
<evidence type="ECO:0000256" key="3">
    <source>
        <dbReference type="ARBA" id="ARBA00023027"/>
    </source>
</evidence>
<dbReference type="EMBL" id="LR778301">
    <property type="protein sequence ID" value="CAB1367327.1"/>
    <property type="molecule type" value="Genomic_DNA"/>
</dbReference>
<dbReference type="PRINTS" id="PR00080">
    <property type="entry name" value="SDRFAMILY"/>
</dbReference>
<dbReference type="PANTHER" id="PTHR24321:SF8">
    <property type="entry name" value="ESTRADIOL 17-BETA-DEHYDROGENASE 8-RELATED"/>
    <property type="match status" value="1"/>
</dbReference>
<dbReference type="PRINTS" id="PR00081">
    <property type="entry name" value="GDHRDH"/>
</dbReference>
<evidence type="ECO:0000259" key="4">
    <source>
        <dbReference type="SMART" id="SM00822"/>
    </source>
</evidence>
<dbReference type="RefSeq" id="WP_145770180.1">
    <property type="nucleotide sequence ID" value="NZ_LR778301.1"/>
</dbReference>
<proteinExistence type="inferred from homology"/>
<reference evidence="5 6" key="1">
    <citation type="submission" date="2020-03" db="EMBL/GenBank/DDBJ databases">
        <authorList>
            <consortium name="Genoscope - CEA"/>
            <person name="William W."/>
        </authorList>
    </citation>
    <scope>NUCLEOTIDE SEQUENCE [LARGE SCALE GENOMIC DNA]</scope>
    <source>
        <strain evidence="6">DSM 16959</strain>
    </source>
</reference>
<dbReference type="NCBIfam" id="NF005559">
    <property type="entry name" value="PRK07231.1"/>
    <property type="match status" value="1"/>
</dbReference>
<sequence>MELFGKVALITGAARGIGAACARRFVAEGAKVVLADRREEEGQALAQEINTAHPAAACFVALDIADEHAWNAAVAWAEEAFGRLDILVNSAGIIRNLPFEKLDVETFRKVVDVNLTGTFIGMKSALPALKRAGGGAIINFSSVQGMEGREGLMAYSASKFGIRALTKTAAIELGPLGIRVNTVLPGPTRTSMTERPGWQDADYDAAYGNYPLGRMAAAVEVAEMVLFLASDRASFCTGGDYPVDGGMLAGKPRGIMPANPR</sequence>
<keyword evidence="3" id="KW-0520">NAD</keyword>
<accession>A0A6S6XTR6</accession>
<dbReference type="Pfam" id="PF13561">
    <property type="entry name" value="adh_short_C2"/>
    <property type="match status" value="1"/>
</dbReference>
<dbReference type="PANTHER" id="PTHR24321">
    <property type="entry name" value="DEHYDROGENASES, SHORT CHAIN"/>
    <property type="match status" value="1"/>
</dbReference>
<evidence type="ECO:0000256" key="2">
    <source>
        <dbReference type="ARBA" id="ARBA00023002"/>
    </source>
</evidence>
<dbReference type="GO" id="GO:0047044">
    <property type="term" value="F:androstan-3-alpha,17-beta-diol dehydrogenase (NAD+) activity"/>
    <property type="evidence" value="ECO:0007669"/>
    <property type="project" value="UniProtKB-EC"/>
</dbReference>
<name>A0A6S6XTR6_9PROT</name>
<evidence type="ECO:0000313" key="5">
    <source>
        <dbReference type="EMBL" id="CAB1367327.1"/>
    </source>
</evidence>
<dbReference type="Gene3D" id="3.40.50.720">
    <property type="entry name" value="NAD(P)-binding Rossmann-like Domain"/>
    <property type="match status" value="1"/>
</dbReference>
<dbReference type="EC" id="1.1.1.53" evidence="5"/>
<dbReference type="InterPro" id="IPR036291">
    <property type="entry name" value="NAD(P)-bd_dom_sf"/>
</dbReference>
<dbReference type="InterPro" id="IPR002347">
    <property type="entry name" value="SDR_fam"/>
</dbReference>
<feature type="domain" description="Ketoreductase" evidence="4">
    <location>
        <begin position="6"/>
        <end position="190"/>
    </location>
</feature>
<dbReference type="OrthoDB" id="6823797at2"/>
<keyword evidence="2 5" id="KW-0560">Oxidoreductase</keyword>
<dbReference type="SMART" id="SM00822">
    <property type="entry name" value="PKS_KR"/>
    <property type="match status" value="1"/>
</dbReference>
<evidence type="ECO:0000256" key="1">
    <source>
        <dbReference type="ARBA" id="ARBA00006484"/>
    </source>
</evidence>
<organism evidence="5 6">
    <name type="scientific">Denitratisoma oestradiolicum</name>
    <dbReference type="NCBI Taxonomy" id="311182"/>
    <lineage>
        <taxon>Bacteria</taxon>
        <taxon>Pseudomonadati</taxon>
        <taxon>Pseudomonadota</taxon>
        <taxon>Betaproteobacteria</taxon>
        <taxon>Nitrosomonadales</taxon>
        <taxon>Sterolibacteriaceae</taxon>
        <taxon>Denitratisoma</taxon>
    </lineage>
</organism>
<dbReference type="InterPro" id="IPR020904">
    <property type="entry name" value="Sc_DH/Rdtase_CS"/>
</dbReference>
<dbReference type="FunFam" id="3.40.50.720:FF:000084">
    <property type="entry name" value="Short-chain dehydrogenase reductase"/>
    <property type="match status" value="1"/>
</dbReference>